<dbReference type="PROSITE" id="PS50082">
    <property type="entry name" value="WD_REPEATS_2"/>
    <property type="match status" value="2"/>
</dbReference>
<comment type="caution">
    <text evidence="10">The sequence shown here is derived from an EMBL/GenBank/DDBJ whole genome shotgun (WGS) entry which is preliminary data.</text>
</comment>
<feature type="compositionally biased region" description="Basic residues" evidence="9">
    <location>
        <begin position="43"/>
        <end position="58"/>
    </location>
</feature>
<dbReference type="EMBL" id="JAUIZM010000002">
    <property type="protein sequence ID" value="KAK1395906.1"/>
    <property type="molecule type" value="Genomic_DNA"/>
</dbReference>
<dbReference type="SMART" id="SM00320">
    <property type="entry name" value="WD40"/>
    <property type="match status" value="5"/>
</dbReference>
<reference evidence="10" key="2">
    <citation type="submission" date="2023-05" db="EMBL/GenBank/DDBJ databases">
        <authorList>
            <person name="Schelkunov M.I."/>
        </authorList>
    </citation>
    <scope>NUCLEOTIDE SEQUENCE</scope>
    <source>
        <strain evidence="10">Hsosn_3</strain>
        <tissue evidence="10">Leaf</tissue>
    </source>
</reference>
<evidence type="ECO:0000256" key="6">
    <source>
        <dbReference type="ARBA" id="ARBA00022763"/>
    </source>
</evidence>
<evidence type="ECO:0000256" key="2">
    <source>
        <dbReference type="ARBA" id="ARBA00005434"/>
    </source>
</evidence>
<keyword evidence="6" id="KW-0227">DNA damage</keyword>
<evidence type="ECO:0000256" key="5">
    <source>
        <dbReference type="ARBA" id="ARBA00022737"/>
    </source>
</evidence>
<dbReference type="Proteomes" id="UP001237642">
    <property type="component" value="Unassembled WGS sequence"/>
</dbReference>
<feature type="repeat" description="WD" evidence="8">
    <location>
        <begin position="296"/>
        <end position="331"/>
    </location>
</feature>
<keyword evidence="4 8" id="KW-0853">WD repeat</keyword>
<dbReference type="Gene3D" id="2.130.10.10">
    <property type="entry name" value="YVTN repeat-like/Quinoprotein amine dehydrogenase"/>
    <property type="match status" value="1"/>
</dbReference>
<comment type="similarity">
    <text evidence="2">Belongs to the WD repeat DDB2/WDR76 family.</text>
</comment>
<dbReference type="GO" id="GO:0005634">
    <property type="term" value="C:nucleus"/>
    <property type="evidence" value="ECO:0007669"/>
    <property type="project" value="TreeGrafter"/>
</dbReference>
<dbReference type="InterPro" id="IPR050853">
    <property type="entry name" value="WD_repeat_DNA-damage-binding"/>
</dbReference>
<keyword evidence="11" id="KW-1185">Reference proteome</keyword>
<gene>
    <name evidence="10" type="ORF">POM88_005769</name>
</gene>
<evidence type="ECO:0000256" key="8">
    <source>
        <dbReference type="PROSITE-ProRule" id="PRU00221"/>
    </source>
</evidence>
<dbReference type="InterPro" id="IPR001680">
    <property type="entry name" value="WD40_rpt"/>
</dbReference>
<dbReference type="AlphaFoldDB" id="A0AAD8J448"/>
<dbReference type="InterPro" id="IPR036322">
    <property type="entry name" value="WD40_repeat_dom_sf"/>
</dbReference>
<dbReference type="Pfam" id="PF00400">
    <property type="entry name" value="WD40"/>
    <property type="match status" value="2"/>
</dbReference>
<proteinExistence type="inferred from homology"/>
<evidence type="ECO:0000313" key="10">
    <source>
        <dbReference type="EMBL" id="KAK1395906.1"/>
    </source>
</evidence>
<keyword evidence="7" id="KW-0238">DNA-binding</keyword>
<dbReference type="GO" id="GO:0003677">
    <property type="term" value="F:DNA binding"/>
    <property type="evidence" value="ECO:0007669"/>
    <property type="project" value="UniProtKB-KW"/>
</dbReference>
<sequence length="470" mass="51905">MAPKKLTDYERKRLDNIKRNEEMLAALKIHSKLNDLVSSSKPQRVKSKSYKVSPKKKVRSESPVVIRRSLRSRGIKPDELTAGGLKDNYSESPNKKAKTVELSRELGPIRMRDVCVGEELEDRKFVEAMVDVTKGLRVGSGGGLGGGVKIGGLDSLRLEEGNVARVVPGRILSVRVFPCEERRMVVVGNKYGNVGFWDVDCVDESDGIYVYQPHSAPVSGIVIQPFSLSKMFTCCYDGFIRLMDVEKEIFDLAYSGAYSIYSIAHRPDDGNSLYFSEGRGELNMWDGRTGKSSSSWGLHETKINSIHFNACNTNMMATSSSDGTACIWDLRKVVADKAEALNTVNHEGAVHSAYFSPSGSILATTSLDDSIKLLSGANYENVSKIHHNNHTGRWISTFRGVWGWDDSHVFIGNMKRGVDVISTAEKRCIDTLVSPEMTAIPCRFDVHPHKFGMLAGATSGGQVYLWTSSC</sequence>
<feature type="region of interest" description="Disordered" evidence="9">
    <location>
        <begin position="38"/>
        <end position="58"/>
    </location>
</feature>
<dbReference type="InterPro" id="IPR015943">
    <property type="entry name" value="WD40/YVTN_repeat-like_dom_sf"/>
</dbReference>
<reference evidence="10" key="1">
    <citation type="submission" date="2023-02" db="EMBL/GenBank/DDBJ databases">
        <title>Genome of toxic invasive species Heracleum sosnowskyi carries increased number of genes despite the absence of recent whole-genome duplications.</title>
        <authorList>
            <person name="Schelkunov M."/>
            <person name="Shtratnikova V."/>
            <person name="Makarenko M."/>
            <person name="Klepikova A."/>
            <person name="Omelchenko D."/>
            <person name="Novikova G."/>
            <person name="Obukhova E."/>
            <person name="Bogdanov V."/>
            <person name="Penin A."/>
            <person name="Logacheva M."/>
        </authorList>
    </citation>
    <scope>NUCLEOTIDE SEQUENCE</scope>
    <source>
        <strain evidence="10">Hsosn_3</strain>
        <tissue evidence="10">Leaf</tissue>
    </source>
</reference>
<name>A0AAD8J448_9APIA</name>
<accession>A0AAD8J448</accession>
<organism evidence="10 11">
    <name type="scientific">Heracleum sosnowskyi</name>
    <dbReference type="NCBI Taxonomy" id="360622"/>
    <lineage>
        <taxon>Eukaryota</taxon>
        <taxon>Viridiplantae</taxon>
        <taxon>Streptophyta</taxon>
        <taxon>Embryophyta</taxon>
        <taxon>Tracheophyta</taxon>
        <taxon>Spermatophyta</taxon>
        <taxon>Magnoliopsida</taxon>
        <taxon>eudicotyledons</taxon>
        <taxon>Gunneridae</taxon>
        <taxon>Pentapetalae</taxon>
        <taxon>asterids</taxon>
        <taxon>campanulids</taxon>
        <taxon>Apiales</taxon>
        <taxon>Apiaceae</taxon>
        <taxon>Apioideae</taxon>
        <taxon>apioid superclade</taxon>
        <taxon>Tordylieae</taxon>
        <taxon>Tordyliinae</taxon>
        <taxon>Heracleum</taxon>
    </lineage>
</organism>
<dbReference type="GO" id="GO:0006974">
    <property type="term" value="P:DNA damage response"/>
    <property type="evidence" value="ECO:0007669"/>
    <property type="project" value="UniProtKB-KW"/>
</dbReference>
<evidence type="ECO:0000313" key="11">
    <source>
        <dbReference type="Proteomes" id="UP001237642"/>
    </source>
</evidence>
<dbReference type="InterPro" id="IPR019775">
    <property type="entry name" value="WD40_repeat_CS"/>
</dbReference>
<keyword evidence="5" id="KW-0677">Repeat</keyword>
<dbReference type="FunFam" id="2.130.10.10:FF:000180">
    <property type="entry name" value="WD repeat-containing protein 76"/>
    <property type="match status" value="1"/>
</dbReference>
<comment type="function">
    <text evidence="1">Specifically binds 5-hydroxymethylcytosine (5hmC), suggesting that it acts as a specific reader of 5hmC.</text>
</comment>
<evidence type="ECO:0000256" key="3">
    <source>
        <dbReference type="ARBA" id="ARBA00021234"/>
    </source>
</evidence>
<dbReference type="GO" id="GO:2000001">
    <property type="term" value="P:regulation of DNA damage checkpoint"/>
    <property type="evidence" value="ECO:0007669"/>
    <property type="project" value="TreeGrafter"/>
</dbReference>
<evidence type="ECO:0000256" key="9">
    <source>
        <dbReference type="SAM" id="MobiDB-lite"/>
    </source>
</evidence>
<evidence type="ECO:0000256" key="4">
    <source>
        <dbReference type="ARBA" id="ARBA00022574"/>
    </source>
</evidence>
<evidence type="ECO:0000256" key="1">
    <source>
        <dbReference type="ARBA" id="ARBA00002530"/>
    </source>
</evidence>
<dbReference type="PANTHER" id="PTHR14773">
    <property type="entry name" value="WD REPEAT-CONTAINING PROTEIN 76"/>
    <property type="match status" value="1"/>
</dbReference>
<protein>
    <recommendedName>
        <fullName evidence="3">WD repeat-containing protein 76</fullName>
    </recommendedName>
</protein>
<feature type="repeat" description="WD" evidence="8">
    <location>
        <begin position="343"/>
        <end position="373"/>
    </location>
</feature>
<dbReference type="SUPFAM" id="SSF50978">
    <property type="entry name" value="WD40 repeat-like"/>
    <property type="match status" value="1"/>
</dbReference>
<dbReference type="PANTHER" id="PTHR14773:SF0">
    <property type="entry name" value="WD REPEAT-CONTAINING PROTEIN 76"/>
    <property type="match status" value="1"/>
</dbReference>
<evidence type="ECO:0000256" key="7">
    <source>
        <dbReference type="ARBA" id="ARBA00023125"/>
    </source>
</evidence>
<dbReference type="PROSITE" id="PS00678">
    <property type="entry name" value="WD_REPEATS_1"/>
    <property type="match status" value="1"/>
</dbReference>